<dbReference type="PANTHER" id="PTHR10094:SF25">
    <property type="entry name" value="SCP2 STEROL-BINDING DOMAIN-CONTAINING PROTEIN 1"/>
    <property type="match status" value="1"/>
</dbReference>
<dbReference type="InterPro" id="IPR036527">
    <property type="entry name" value="SCP2_sterol-bd_dom_sf"/>
</dbReference>
<name>A0A1I6S7X5_9BACL</name>
<feature type="domain" description="SCP2" evidence="1">
    <location>
        <begin position="10"/>
        <end position="107"/>
    </location>
</feature>
<accession>A0A1I6S7X5</accession>
<dbReference type="InterPro" id="IPR003033">
    <property type="entry name" value="SCP2_sterol-bd_dom"/>
</dbReference>
<organism evidence="2 3">
    <name type="scientific">Marininema halotolerans</name>
    <dbReference type="NCBI Taxonomy" id="1155944"/>
    <lineage>
        <taxon>Bacteria</taxon>
        <taxon>Bacillati</taxon>
        <taxon>Bacillota</taxon>
        <taxon>Bacilli</taxon>
        <taxon>Bacillales</taxon>
        <taxon>Thermoactinomycetaceae</taxon>
        <taxon>Marininema</taxon>
    </lineage>
</organism>
<dbReference type="Proteomes" id="UP000198660">
    <property type="component" value="Unassembled WGS sequence"/>
</dbReference>
<dbReference type="AlphaFoldDB" id="A0A1I6S7X5"/>
<reference evidence="3" key="1">
    <citation type="submission" date="2016-10" db="EMBL/GenBank/DDBJ databases">
        <authorList>
            <person name="Varghese N."/>
            <person name="Submissions S."/>
        </authorList>
    </citation>
    <scope>NUCLEOTIDE SEQUENCE [LARGE SCALE GENOMIC DNA]</scope>
    <source>
        <strain evidence="3">DSM 45789</strain>
    </source>
</reference>
<dbReference type="Gene3D" id="3.30.1050.10">
    <property type="entry name" value="SCP2 sterol-binding domain"/>
    <property type="match status" value="1"/>
</dbReference>
<evidence type="ECO:0000313" key="3">
    <source>
        <dbReference type="Proteomes" id="UP000198660"/>
    </source>
</evidence>
<evidence type="ECO:0000259" key="1">
    <source>
        <dbReference type="Pfam" id="PF02036"/>
    </source>
</evidence>
<gene>
    <name evidence="2" type="ORF">SAMN05444972_106209</name>
</gene>
<dbReference type="GO" id="GO:0005829">
    <property type="term" value="C:cytosol"/>
    <property type="evidence" value="ECO:0007669"/>
    <property type="project" value="TreeGrafter"/>
</dbReference>
<evidence type="ECO:0000313" key="2">
    <source>
        <dbReference type="EMBL" id="SFS73089.1"/>
    </source>
</evidence>
<sequence>MSTQDLLQTMTQRMNERPDGIQNVKAVYQFDLKGDGGVTSHQVRLADGSAEYAEGTPFEADCTLQLSDDHFIKLAEGKLNPATAMMTGKLKLKGSMGLAAKLQSLLKDYQ</sequence>
<dbReference type="RefSeq" id="WP_091837042.1">
    <property type="nucleotide sequence ID" value="NZ_FPAA01000006.1"/>
</dbReference>
<dbReference type="OrthoDB" id="9804656at2"/>
<keyword evidence="3" id="KW-1185">Reference proteome</keyword>
<proteinExistence type="predicted"/>
<dbReference type="SUPFAM" id="SSF55718">
    <property type="entry name" value="SCP-like"/>
    <property type="match status" value="1"/>
</dbReference>
<dbReference type="Pfam" id="PF02036">
    <property type="entry name" value="SCP2"/>
    <property type="match status" value="1"/>
</dbReference>
<protein>
    <submittedName>
        <fullName evidence="2">SCP-2 sterol transfer family protein</fullName>
    </submittedName>
</protein>
<dbReference type="PANTHER" id="PTHR10094">
    <property type="entry name" value="STEROL CARRIER PROTEIN 2 SCP-2 FAMILY PROTEIN"/>
    <property type="match status" value="1"/>
</dbReference>
<dbReference type="EMBL" id="FPAA01000006">
    <property type="protein sequence ID" value="SFS73089.1"/>
    <property type="molecule type" value="Genomic_DNA"/>
</dbReference>